<dbReference type="AlphaFoldDB" id="A0A9D9J2U4"/>
<dbReference type="Gene3D" id="3.40.390.10">
    <property type="entry name" value="Collagenase (Catalytic Domain)"/>
    <property type="match status" value="1"/>
</dbReference>
<dbReference type="EMBL" id="JADILX010000067">
    <property type="protein sequence ID" value="MBO8485521.1"/>
    <property type="molecule type" value="Genomic_DNA"/>
</dbReference>
<evidence type="ECO:0000313" key="10">
    <source>
        <dbReference type="Proteomes" id="UP000823750"/>
    </source>
</evidence>
<evidence type="ECO:0000256" key="1">
    <source>
        <dbReference type="ARBA" id="ARBA00006040"/>
    </source>
</evidence>
<dbReference type="SUPFAM" id="SSF55486">
    <property type="entry name" value="Metalloproteases ('zincins'), catalytic domain"/>
    <property type="match status" value="1"/>
</dbReference>
<comment type="similarity">
    <text evidence="1 7">Belongs to the peptidase M3 family.</text>
</comment>
<dbReference type="InterPro" id="IPR024077">
    <property type="entry name" value="Neurolysin/TOP_dom2"/>
</dbReference>
<comment type="cofactor">
    <cofactor evidence="7">
        <name>Zn(2+)</name>
        <dbReference type="ChEBI" id="CHEBI:29105"/>
    </cofactor>
    <text evidence="7">Binds 1 zinc ion.</text>
</comment>
<dbReference type="Gene3D" id="1.10.1370.10">
    <property type="entry name" value="Neurolysin, domain 3"/>
    <property type="match status" value="1"/>
</dbReference>
<keyword evidence="2 7" id="KW-0645">Protease</keyword>
<evidence type="ECO:0000259" key="8">
    <source>
        <dbReference type="Pfam" id="PF01432"/>
    </source>
</evidence>
<sequence length="689" mass="78274">MDGFYGNPLLDPSPLKYGALQFDKIRHEHYIPAFKTAIGEAKAEIDRIVENRAEPDFFNTIEALEFSGRTLDRVSDIFFNLLEAETDDTMQQIAEEVSPMLTGYSMYVSLNSGLFEKVRQVYMKKESLGLDEDQMMLTENTWRFFRRHGAALSEDGKKKFQEYSEKLSLLSLQFGKNVLADTNSFVLHLETASELEGLPEYVREMGAAEAAERGLEGWVFTLDYSSYGPFMKYSSNRDLRQKMYLARGSRAAGGQNDNSGTVKDIVMLRMKIAALLGYETYADYALEERMAKNPRTVNEFLSDLMARTLPFAREEVGTVRRYAEDNGFDGADFQPWDFPFWAERYQESRFFLSEEMLKPYFRLEDCIAAVFGLAGRLYGLRFEERDDLPVYHKDVKVYDVLDSSGRHMALFYADFFPRPGKRGGAWMTEFRGQCVLNGVEERPFVSIVTNFTKPTPSSPSLLTHSEFTTFLHEFGHALHGILAEGRYPSLTGTNVSRDFVELPSQIMENWAYEPEYLSLFAKDYRTGSVIPAELVDKIVAARNYLSGYQQVRQLQFGILDMTWHTLKALPETAGVLEFEHRALASSSVLPSVSGTSISTSFSHIFSGGYAAGYYSYKWAEVLEADAFSMFKEHGIFDRATADSFRKNILAMGGSKDAAVLYRNFRGRDPEPDALMQKLGLADNKNEENS</sequence>
<evidence type="ECO:0000256" key="3">
    <source>
        <dbReference type="ARBA" id="ARBA00022723"/>
    </source>
</evidence>
<evidence type="ECO:0000256" key="5">
    <source>
        <dbReference type="ARBA" id="ARBA00022833"/>
    </source>
</evidence>
<reference evidence="9" key="2">
    <citation type="journal article" date="2021" name="PeerJ">
        <title>Extensive microbial diversity within the chicken gut microbiome revealed by metagenomics and culture.</title>
        <authorList>
            <person name="Gilroy R."/>
            <person name="Ravi A."/>
            <person name="Getino M."/>
            <person name="Pursley I."/>
            <person name="Horton D.L."/>
            <person name="Alikhan N.F."/>
            <person name="Baker D."/>
            <person name="Gharbi K."/>
            <person name="Hall N."/>
            <person name="Watson M."/>
            <person name="Adriaenssens E.M."/>
            <person name="Foster-Nyarko E."/>
            <person name="Jarju S."/>
            <person name="Secka A."/>
            <person name="Antonio M."/>
            <person name="Oren A."/>
            <person name="Chaudhuri R.R."/>
            <person name="La Ragione R."/>
            <person name="Hildebrand F."/>
            <person name="Pallen M.J."/>
        </authorList>
    </citation>
    <scope>NUCLEOTIDE SEQUENCE</scope>
    <source>
        <strain evidence="9">B2-16538</strain>
    </source>
</reference>
<keyword evidence="6 7" id="KW-0482">Metalloprotease</keyword>
<evidence type="ECO:0000256" key="4">
    <source>
        <dbReference type="ARBA" id="ARBA00022801"/>
    </source>
</evidence>
<evidence type="ECO:0000256" key="7">
    <source>
        <dbReference type="RuleBase" id="RU003435"/>
    </source>
</evidence>
<dbReference type="Pfam" id="PF01432">
    <property type="entry name" value="Peptidase_M3"/>
    <property type="match status" value="1"/>
</dbReference>
<reference evidence="9" key="1">
    <citation type="submission" date="2020-10" db="EMBL/GenBank/DDBJ databases">
        <authorList>
            <person name="Gilroy R."/>
        </authorList>
    </citation>
    <scope>NUCLEOTIDE SEQUENCE</scope>
    <source>
        <strain evidence="9">B2-16538</strain>
    </source>
</reference>
<evidence type="ECO:0000256" key="2">
    <source>
        <dbReference type="ARBA" id="ARBA00022670"/>
    </source>
</evidence>
<dbReference type="CDD" id="cd06456">
    <property type="entry name" value="M3A_DCP"/>
    <property type="match status" value="1"/>
</dbReference>
<keyword evidence="3 7" id="KW-0479">Metal-binding</keyword>
<proteinExistence type="inferred from homology"/>
<evidence type="ECO:0000313" key="9">
    <source>
        <dbReference type="EMBL" id="MBO8485521.1"/>
    </source>
</evidence>
<name>A0A9D9J2U4_9BACT</name>
<dbReference type="PANTHER" id="PTHR43660:SF1">
    <property type="entry name" value="DIPEPTIDYL CARBOXYPEPTIDASE"/>
    <property type="match status" value="1"/>
</dbReference>
<dbReference type="PANTHER" id="PTHR43660">
    <property type="entry name" value="DIPEPTIDYL CARBOXYPEPTIDASE"/>
    <property type="match status" value="1"/>
</dbReference>
<dbReference type="GO" id="GO:0005829">
    <property type="term" value="C:cytosol"/>
    <property type="evidence" value="ECO:0007669"/>
    <property type="project" value="TreeGrafter"/>
</dbReference>
<dbReference type="GO" id="GO:0046872">
    <property type="term" value="F:metal ion binding"/>
    <property type="evidence" value="ECO:0007669"/>
    <property type="project" value="UniProtKB-UniRule"/>
</dbReference>
<dbReference type="GO" id="GO:0004180">
    <property type="term" value="F:carboxypeptidase activity"/>
    <property type="evidence" value="ECO:0007669"/>
    <property type="project" value="TreeGrafter"/>
</dbReference>
<dbReference type="FunFam" id="3.40.390.10:FF:000009">
    <property type="entry name" value="Oligopeptidase A"/>
    <property type="match status" value="1"/>
</dbReference>
<protein>
    <submittedName>
        <fullName evidence="9">M3 family metallopeptidase</fullName>
    </submittedName>
</protein>
<gene>
    <name evidence="9" type="ORF">IAB78_03750</name>
</gene>
<dbReference type="InterPro" id="IPR034005">
    <property type="entry name" value="M3A_DCP"/>
</dbReference>
<comment type="caution">
    <text evidence="9">The sequence shown here is derived from an EMBL/GenBank/DDBJ whole genome shotgun (WGS) entry which is preliminary data.</text>
</comment>
<dbReference type="InterPro" id="IPR024079">
    <property type="entry name" value="MetalloPept_cat_dom_sf"/>
</dbReference>
<feature type="domain" description="Peptidase M3A/M3B catalytic" evidence="8">
    <location>
        <begin position="230"/>
        <end position="679"/>
    </location>
</feature>
<dbReference type="GO" id="GO:0006508">
    <property type="term" value="P:proteolysis"/>
    <property type="evidence" value="ECO:0007669"/>
    <property type="project" value="UniProtKB-KW"/>
</dbReference>
<dbReference type="InterPro" id="IPR001567">
    <property type="entry name" value="Pept_M3A_M3B_dom"/>
</dbReference>
<dbReference type="Proteomes" id="UP000823750">
    <property type="component" value="Unassembled WGS sequence"/>
</dbReference>
<accession>A0A9D9J2U4</accession>
<dbReference type="Gene3D" id="1.10.1370.40">
    <property type="match status" value="1"/>
</dbReference>
<keyword evidence="5 7" id="KW-0862">Zinc</keyword>
<dbReference type="InterPro" id="IPR045090">
    <property type="entry name" value="Pept_M3A_M3B"/>
</dbReference>
<dbReference type="GO" id="GO:0004222">
    <property type="term" value="F:metalloendopeptidase activity"/>
    <property type="evidence" value="ECO:0007669"/>
    <property type="project" value="InterPro"/>
</dbReference>
<organism evidence="9 10">
    <name type="scientific">Candidatus Cryptobacteroides excrementavium</name>
    <dbReference type="NCBI Taxonomy" id="2840759"/>
    <lineage>
        <taxon>Bacteria</taxon>
        <taxon>Pseudomonadati</taxon>
        <taxon>Bacteroidota</taxon>
        <taxon>Bacteroidia</taxon>
        <taxon>Bacteroidales</taxon>
        <taxon>Candidatus Cryptobacteroides</taxon>
    </lineage>
</organism>
<keyword evidence="4 7" id="KW-0378">Hydrolase</keyword>
<evidence type="ECO:0000256" key="6">
    <source>
        <dbReference type="ARBA" id="ARBA00023049"/>
    </source>
</evidence>